<evidence type="ECO:0000256" key="2">
    <source>
        <dbReference type="ARBA" id="ARBA00022679"/>
    </source>
</evidence>
<dbReference type="AlphaFoldDB" id="A0A8H9M263"/>
<dbReference type="Pfam" id="PF03808">
    <property type="entry name" value="Glyco_tran_WecG"/>
    <property type="match status" value="1"/>
</dbReference>
<dbReference type="EMBL" id="BMXN01000033">
    <property type="protein sequence ID" value="GGW40251.1"/>
    <property type="molecule type" value="Genomic_DNA"/>
</dbReference>
<dbReference type="CDD" id="cd06533">
    <property type="entry name" value="Glyco_transf_WecG_TagA"/>
    <property type="match status" value="1"/>
</dbReference>
<name>A0A8H9M263_9GAMM</name>
<dbReference type="PANTHER" id="PTHR34136:SF1">
    <property type="entry name" value="UDP-N-ACETYL-D-MANNOSAMINURONIC ACID TRANSFERASE"/>
    <property type="match status" value="1"/>
</dbReference>
<dbReference type="NCBIfam" id="TIGR00696">
    <property type="entry name" value="wecG_tagA_cpsF"/>
    <property type="match status" value="1"/>
</dbReference>
<proteinExistence type="predicted"/>
<keyword evidence="2" id="KW-0808">Transferase</keyword>
<dbReference type="RefSeq" id="WP_096923274.1">
    <property type="nucleotide sequence ID" value="NZ_BMXN01000033.1"/>
</dbReference>
<protein>
    <submittedName>
        <fullName evidence="3">Teichoic acid biosynthesis protein A</fullName>
    </submittedName>
</protein>
<gene>
    <name evidence="3" type="ORF">GCM10007157_33750</name>
</gene>
<keyword evidence="4" id="KW-1185">Reference proteome</keyword>
<accession>A0A8H9M263</accession>
<dbReference type="PANTHER" id="PTHR34136">
    <property type="match status" value="1"/>
</dbReference>
<dbReference type="GO" id="GO:0016758">
    <property type="term" value="F:hexosyltransferase activity"/>
    <property type="evidence" value="ECO:0007669"/>
    <property type="project" value="TreeGrafter"/>
</dbReference>
<keyword evidence="1" id="KW-0328">Glycosyltransferase</keyword>
<dbReference type="InterPro" id="IPR004629">
    <property type="entry name" value="WecG_TagA_CpsF"/>
</dbReference>
<organism evidence="3 4">
    <name type="scientific">Vreelandella hamiltonii</name>
    <dbReference type="NCBI Taxonomy" id="502829"/>
    <lineage>
        <taxon>Bacteria</taxon>
        <taxon>Pseudomonadati</taxon>
        <taxon>Pseudomonadota</taxon>
        <taxon>Gammaproteobacteria</taxon>
        <taxon>Oceanospirillales</taxon>
        <taxon>Halomonadaceae</taxon>
        <taxon>Vreelandella</taxon>
    </lineage>
</organism>
<dbReference type="Proteomes" id="UP000623776">
    <property type="component" value="Unassembled WGS sequence"/>
</dbReference>
<comment type="caution">
    <text evidence="3">The sequence shown here is derived from an EMBL/GenBank/DDBJ whole genome shotgun (WGS) entry which is preliminary data.</text>
</comment>
<evidence type="ECO:0000313" key="4">
    <source>
        <dbReference type="Proteomes" id="UP000623776"/>
    </source>
</evidence>
<evidence type="ECO:0000313" key="3">
    <source>
        <dbReference type="EMBL" id="GGW40251.1"/>
    </source>
</evidence>
<reference evidence="4" key="1">
    <citation type="journal article" date="2019" name="Int. J. Syst. Evol. Microbiol.">
        <title>The Global Catalogue of Microorganisms (GCM) 10K type strain sequencing project: providing services to taxonomists for standard genome sequencing and annotation.</title>
        <authorList>
            <consortium name="The Broad Institute Genomics Platform"/>
            <consortium name="The Broad Institute Genome Sequencing Center for Infectious Disease"/>
            <person name="Wu L."/>
            <person name="Ma J."/>
        </authorList>
    </citation>
    <scope>NUCLEOTIDE SEQUENCE [LARGE SCALE GENOMIC DNA]</scope>
    <source>
        <strain evidence="4">KCTC 22154</strain>
    </source>
</reference>
<sequence length="224" mass="25576">MIRLEREFHLEEGIDYSFINPFSLGVVAQSLSEQECRQIRFYADGIAVVLYARLFKGKKIQRTSFDDTSIAPVVLGHAQATQKRVALVGGTEENVRQASQLLAQKYPGLEISYARSGFFSSDEERQQSLVQAANADIVIVGMGAGKQERLLLDLRAAGWQGTGFTCGGYLDQFVEAKGQDYYPAWVDRLNLRWLYRMMKEPNRLLKRYLKDYPRFLIKYGNKIE</sequence>
<evidence type="ECO:0000256" key="1">
    <source>
        <dbReference type="ARBA" id="ARBA00022676"/>
    </source>
</evidence>